<dbReference type="AlphaFoldDB" id="A0A547HSR4"/>
<evidence type="ECO:0000313" key="4">
    <source>
        <dbReference type="Proteomes" id="UP000318394"/>
    </source>
</evidence>
<proteinExistence type="predicted"/>
<dbReference type="EMBL" id="VAJI01000078">
    <property type="protein sequence ID" value="TRB33384.1"/>
    <property type="molecule type" value="Genomic_DNA"/>
</dbReference>
<dbReference type="OrthoDB" id="9918374at2"/>
<dbReference type="Proteomes" id="UP000315164">
    <property type="component" value="Unassembled WGS sequence"/>
</dbReference>
<keyword evidence="4" id="KW-1185">Reference proteome</keyword>
<protein>
    <submittedName>
        <fullName evidence="2">Uncharacterized protein</fullName>
    </submittedName>
</protein>
<dbReference type="Proteomes" id="UP000318394">
    <property type="component" value="Unassembled WGS sequence"/>
</dbReference>
<comment type="caution">
    <text evidence="2">The sequence shown here is derived from an EMBL/GenBank/DDBJ whole genome shotgun (WGS) entry which is preliminary data.</text>
</comment>
<evidence type="ECO:0000313" key="1">
    <source>
        <dbReference type="EMBL" id="TRB33384.1"/>
    </source>
</evidence>
<organism evidence="2 3">
    <name type="scientific">Mannheimia haemolytica</name>
    <name type="common">Pasteurella haemolytica</name>
    <dbReference type="NCBI Taxonomy" id="75985"/>
    <lineage>
        <taxon>Bacteria</taxon>
        <taxon>Pseudomonadati</taxon>
        <taxon>Pseudomonadota</taxon>
        <taxon>Gammaproteobacteria</taxon>
        <taxon>Pasteurellales</taxon>
        <taxon>Pasteurellaceae</taxon>
        <taxon>Mannheimia</taxon>
    </lineage>
</organism>
<reference evidence="3 4" key="1">
    <citation type="journal article" date="2019" name="Vet. Microbiol.">
        <title>Genetic characterization of susceptible and multi-drug resistant Mannheimia haemolytica isolated from high-risk stocker calves prior to and after antimicrobial metaphylaxis.</title>
        <authorList>
            <person name="Snyder E.R."/>
            <person name="Alvarez-Narvaez S."/>
            <person name="Credille B.C."/>
        </authorList>
    </citation>
    <scope>NUCLEOTIDE SEQUENCE [LARGE SCALE GENOMIC DNA]</scope>
    <source>
        <strain evidence="2 3">UGA-R5-128-1</strain>
        <strain evidence="1 4">UGA-R7-163-1</strain>
    </source>
</reference>
<evidence type="ECO:0000313" key="2">
    <source>
        <dbReference type="EMBL" id="TRB70926.1"/>
    </source>
</evidence>
<sequence length="147" mass="16672">MLIGILCIIALAVLGLLFYFHKKKRKKVNKGVNMAEYGIQTFDTANVSTFSTNERLFKYIGTKNIKYGKFSFTVTEKYEGQLVFIISMLHSVHRKQATGYKTNIPNLIHLENVSINDKTISGEVVCIFPFSLPADDSDYIQIVYGAY</sequence>
<evidence type="ECO:0000313" key="3">
    <source>
        <dbReference type="Proteomes" id="UP000315164"/>
    </source>
</evidence>
<dbReference type="EMBL" id="VAJB01000079">
    <property type="protein sequence ID" value="TRB70926.1"/>
    <property type="molecule type" value="Genomic_DNA"/>
</dbReference>
<accession>A0A547HSR4</accession>
<gene>
    <name evidence="2" type="ORF">FEA53_13840</name>
    <name evidence="1" type="ORF">FEB89_13755</name>
</gene>
<name>A0A547HSR4_MANHA</name>